<dbReference type="OrthoDB" id="5583277at2759"/>
<evidence type="ECO:0000313" key="5">
    <source>
        <dbReference type="Proteomes" id="UP000029964"/>
    </source>
</evidence>
<dbReference type="Pfam" id="PF12955">
    <property type="entry name" value="Vps3844_C"/>
    <property type="match status" value="1"/>
</dbReference>
<protein>
    <submittedName>
        <fullName evidence="4">Putative endoplasmic reticulum membrane protein-like protein</fullName>
    </submittedName>
</protein>
<comment type="caution">
    <text evidence="4">The sequence shown here is derived from an EMBL/GenBank/DDBJ whole genome shotgun (WGS) entry which is preliminary data.</text>
</comment>
<feature type="transmembrane region" description="Helical" evidence="1">
    <location>
        <begin position="337"/>
        <end position="361"/>
    </location>
</feature>
<dbReference type="AlphaFoldDB" id="A0A086T4X8"/>
<keyword evidence="2" id="KW-0732">Signal</keyword>
<sequence>MKLTLGFAAGLAGCAAAAQQAAEVYIFPTDADATSTPPSVSPSLARLVLLQRLAPAGKGPSSADIPEGVDVDTVVELMNKYGGEGVPLFGEHSVSPSQLVIMLEGMTGDQIRELGEGLKTKPAFTITDPPGGSAHDKLVKNDFYNVGITNEHKCSLMEVTNPFEERCWSGRSTVARYNVKKQPDVLSDLARQAESLAKLARSGEMETTFVLLPASGEAKQWSDNSHELRRRQFPAEQIISAHENPSESAAPSSPSDADTIFYASTKSIPSCFQSEDSCATSTGNCSGHGSCRNKYANPDGSESKDACYVCHCLSTVSESGSLTHWAGPTCAKKDISVAFWLFFGFTVVMVGVLSMSIALLFNVGEEKLPGVIGAGVSKSK</sequence>
<feature type="domain" description="Vacuolar sorting protein Vps3844 C-terminal" evidence="3">
    <location>
        <begin position="271"/>
        <end position="374"/>
    </location>
</feature>
<accession>A0A086T4X8</accession>
<reference evidence="5" key="1">
    <citation type="journal article" date="2014" name="Genome Announc.">
        <title>Genome sequence and annotation of Acremonium chrysogenum, producer of the beta-lactam antibiotic cephalosporin C.</title>
        <authorList>
            <person name="Terfehr D."/>
            <person name="Dahlmann T.A."/>
            <person name="Specht T."/>
            <person name="Zadra I."/>
            <person name="Kuernsteiner H."/>
            <person name="Kueck U."/>
        </authorList>
    </citation>
    <scope>NUCLEOTIDE SEQUENCE [LARGE SCALE GENOMIC DNA]</scope>
    <source>
        <strain evidence="5">ATCC 11550 / CBS 779.69 / DSM 880 / IAM 14645 / JCM 23072 / IMI 49137</strain>
    </source>
</reference>
<keyword evidence="1" id="KW-0812">Transmembrane</keyword>
<organism evidence="4 5">
    <name type="scientific">Hapsidospora chrysogenum (strain ATCC 11550 / CBS 779.69 / DSM 880 / IAM 14645 / JCM 23072 / IMI 49137)</name>
    <name type="common">Acremonium chrysogenum</name>
    <dbReference type="NCBI Taxonomy" id="857340"/>
    <lineage>
        <taxon>Eukaryota</taxon>
        <taxon>Fungi</taxon>
        <taxon>Dikarya</taxon>
        <taxon>Ascomycota</taxon>
        <taxon>Pezizomycotina</taxon>
        <taxon>Sordariomycetes</taxon>
        <taxon>Hypocreomycetidae</taxon>
        <taxon>Hypocreales</taxon>
        <taxon>Bionectriaceae</taxon>
        <taxon>Hapsidospora</taxon>
    </lineage>
</organism>
<proteinExistence type="predicted"/>
<evidence type="ECO:0000256" key="2">
    <source>
        <dbReference type="SAM" id="SignalP"/>
    </source>
</evidence>
<dbReference type="InterPro" id="IPR053065">
    <property type="entry name" value="Archenteron_Induction-Rel"/>
</dbReference>
<dbReference type="EMBL" id="JPKY01000048">
    <property type="protein sequence ID" value="KFH44410.1"/>
    <property type="molecule type" value="Genomic_DNA"/>
</dbReference>
<dbReference type="STRING" id="857340.A0A086T4X8"/>
<keyword evidence="1" id="KW-0472">Membrane</keyword>
<keyword evidence="1" id="KW-1133">Transmembrane helix</keyword>
<dbReference type="Proteomes" id="UP000029964">
    <property type="component" value="Unassembled WGS sequence"/>
</dbReference>
<dbReference type="GO" id="GO:0005783">
    <property type="term" value="C:endoplasmic reticulum"/>
    <property type="evidence" value="ECO:0007669"/>
    <property type="project" value="TreeGrafter"/>
</dbReference>
<feature type="signal peptide" evidence="2">
    <location>
        <begin position="1"/>
        <end position="17"/>
    </location>
</feature>
<dbReference type="HOGENOM" id="CLU_054960_0_0_1"/>
<evidence type="ECO:0000256" key="1">
    <source>
        <dbReference type="SAM" id="Phobius"/>
    </source>
</evidence>
<keyword evidence="5" id="KW-1185">Reference proteome</keyword>
<evidence type="ECO:0000259" key="3">
    <source>
        <dbReference type="Pfam" id="PF12955"/>
    </source>
</evidence>
<dbReference type="PANTHER" id="PTHR36853:SF1">
    <property type="entry name" value="DUF3844 DOMAIN-CONTAINING PROTEIN"/>
    <property type="match status" value="1"/>
</dbReference>
<evidence type="ECO:0000313" key="4">
    <source>
        <dbReference type="EMBL" id="KFH44410.1"/>
    </source>
</evidence>
<dbReference type="InterPro" id="IPR024382">
    <property type="entry name" value="Vps3844_C"/>
</dbReference>
<name>A0A086T4X8_HAPC1</name>
<gene>
    <name evidence="4" type="ORF">ACRE_047400</name>
</gene>
<dbReference type="PANTHER" id="PTHR36853">
    <property type="entry name" value="EXPRESSED PROTEIN"/>
    <property type="match status" value="1"/>
</dbReference>
<feature type="chain" id="PRO_5001815357" evidence="2">
    <location>
        <begin position="18"/>
        <end position="380"/>
    </location>
</feature>